<name>A0ABN7ILR5_9BASI</name>
<evidence type="ECO:0000256" key="1">
    <source>
        <dbReference type="SAM" id="MobiDB-lite"/>
    </source>
</evidence>
<feature type="region of interest" description="Disordered" evidence="1">
    <location>
        <begin position="99"/>
        <end position="127"/>
    </location>
</feature>
<accession>A0ABN7ILR5</accession>
<keyword evidence="4" id="KW-1185">Reference proteome</keyword>
<gene>
    <name evidence="3" type="ORF">JKIAZH3_G982</name>
</gene>
<dbReference type="EMBL" id="CAJHJG010001185">
    <property type="protein sequence ID" value="CAD6910060.1"/>
    <property type="molecule type" value="Genomic_DNA"/>
</dbReference>
<feature type="region of interest" description="Disordered" evidence="1">
    <location>
        <begin position="246"/>
        <end position="272"/>
    </location>
</feature>
<organism evidence="3 4">
    <name type="scientific">Tilletia caries</name>
    <name type="common">wheat bunt fungus</name>
    <dbReference type="NCBI Taxonomy" id="13290"/>
    <lineage>
        <taxon>Eukaryota</taxon>
        <taxon>Fungi</taxon>
        <taxon>Dikarya</taxon>
        <taxon>Basidiomycota</taxon>
        <taxon>Ustilaginomycotina</taxon>
        <taxon>Exobasidiomycetes</taxon>
        <taxon>Tilletiales</taxon>
        <taxon>Tilletiaceae</taxon>
        <taxon>Tilletia</taxon>
    </lineage>
</organism>
<feature type="compositionally biased region" description="Gly residues" evidence="1">
    <location>
        <begin position="263"/>
        <end position="272"/>
    </location>
</feature>
<keyword evidence="2" id="KW-0732">Signal</keyword>
<reference evidence="3" key="1">
    <citation type="submission" date="2020-10" db="EMBL/GenBank/DDBJ databases">
        <authorList>
            <person name="Sedaghatjoo S."/>
        </authorList>
    </citation>
    <scope>NUCLEOTIDE SEQUENCE</scope>
    <source>
        <strain evidence="3">AZH3</strain>
    </source>
</reference>
<feature type="signal peptide" evidence="2">
    <location>
        <begin position="1"/>
        <end position="19"/>
    </location>
</feature>
<feature type="chain" id="PRO_5045477712" evidence="2">
    <location>
        <begin position="20"/>
        <end position="272"/>
    </location>
</feature>
<evidence type="ECO:0000313" key="3">
    <source>
        <dbReference type="EMBL" id="CAD6910060.1"/>
    </source>
</evidence>
<comment type="caution">
    <text evidence="3">The sequence shown here is derived from an EMBL/GenBank/DDBJ whole genome shotgun (WGS) entry which is preliminary data.</text>
</comment>
<dbReference type="Proteomes" id="UP000836402">
    <property type="component" value="Unassembled WGS sequence"/>
</dbReference>
<proteinExistence type="predicted"/>
<evidence type="ECO:0000313" key="4">
    <source>
        <dbReference type="Proteomes" id="UP000836402"/>
    </source>
</evidence>
<sequence>MMRVLHPFVVLIFPILVAALPLHDSGVVQDPTAPSKLAARFSFDPAFFRPVLSAADNSNVHSSPASPPQHPHALSGFLEPSVLDKRKKIVNPPTSSFGWLPGFQGPTWPRANRDEQTEPTTEASRTLAASGAPDFVVNELSITADLVKKSAKFLDESLFGMSKNGDGAQWGRPAQATEDEKRYAVSKVQKSAKFLDESLFGMSKNGDGAQWGRPAQATEDEKRYAVSKVPQADSTEVKSANAVVLRPGEEDHPGHNTKAFGFGPSGEGPGWH</sequence>
<protein>
    <submittedName>
        <fullName evidence="3">Uncharacterized protein</fullName>
    </submittedName>
</protein>
<evidence type="ECO:0000256" key="2">
    <source>
        <dbReference type="SAM" id="SignalP"/>
    </source>
</evidence>